<comment type="caution">
    <text evidence="2">The sequence shown here is derived from an EMBL/GenBank/DDBJ whole genome shotgun (WGS) entry which is preliminary data.</text>
</comment>
<reference evidence="2" key="1">
    <citation type="journal article" date="2015" name="Nature">
        <title>Complex archaea that bridge the gap between prokaryotes and eukaryotes.</title>
        <authorList>
            <person name="Spang A."/>
            <person name="Saw J.H."/>
            <person name="Jorgensen S.L."/>
            <person name="Zaremba-Niedzwiedzka K."/>
            <person name="Martijn J."/>
            <person name="Lind A.E."/>
            <person name="van Eijk R."/>
            <person name="Schleper C."/>
            <person name="Guy L."/>
            <person name="Ettema T.J."/>
        </authorList>
    </citation>
    <scope>NUCLEOTIDE SEQUENCE</scope>
</reference>
<proteinExistence type="predicted"/>
<dbReference type="InterPro" id="IPR006626">
    <property type="entry name" value="PbH1"/>
</dbReference>
<dbReference type="InterPro" id="IPR039448">
    <property type="entry name" value="Beta_helix"/>
</dbReference>
<evidence type="ECO:0000313" key="2">
    <source>
        <dbReference type="EMBL" id="KKK68409.1"/>
    </source>
</evidence>
<gene>
    <name evidence="2" type="ORF">LCGC14_2944340</name>
</gene>
<dbReference type="AlphaFoldDB" id="A0A0F8ZPS6"/>
<evidence type="ECO:0000259" key="1">
    <source>
        <dbReference type="Pfam" id="PF13229"/>
    </source>
</evidence>
<accession>A0A0F8ZPS6</accession>
<dbReference type="Pfam" id="PF13229">
    <property type="entry name" value="Beta_helix"/>
    <property type="match status" value="1"/>
</dbReference>
<feature type="domain" description="Right handed beta helix" evidence="1">
    <location>
        <begin position="25"/>
        <end position="205"/>
    </location>
</feature>
<dbReference type="InterPro" id="IPR011050">
    <property type="entry name" value="Pectin_lyase_fold/virulence"/>
</dbReference>
<dbReference type="InterPro" id="IPR012334">
    <property type="entry name" value="Pectin_lyas_fold"/>
</dbReference>
<feature type="non-terminal residue" evidence="2">
    <location>
        <position position="376"/>
    </location>
</feature>
<dbReference type="EMBL" id="LAZR01059152">
    <property type="protein sequence ID" value="KKK68409.1"/>
    <property type="molecule type" value="Genomic_DNA"/>
</dbReference>
<feature type="non-terminal residue" evidence="2">
    <location>
        <position position="1"/>
    </location>
</feature>
<dbReference type="SMART" id="SM00710">
    <property type="entry name" value="PbH1"/>
    <property type="match status" value="4"/>
</dbReference>
<dbReference type="SUPFAM" id="SSF51126">
    <property type="entry name" value="Pectin lyase-like"/>
    <property type="match status" value="1"/>
</dbReference>
<sequence>LRVDGFIVTAPVGFNDYIVKSIGGNYFEILNSTIAGSPNPAGYNKGYWDIDRSGVLVVANHTKIHRCDISNVKRGIELKQIGYPNVNHVEEITNNYIHDCSNTGIFIFEQARVKIEYNHIYRQHPYKNPENPQHGSGIGLITAYATIRYNIVHSYGNSGGITYFTKSPWDGVNTNAIIENNLLYDSGGMSIAGIKSGCKVNNNTVIGHADANQTSMPGNERRYVYGNIRFRFNGSYVGDLECYNNLVLGLMVNNEGAKINAGNNITWDYEFPSPWRYSNTSMPNSLIAHPNYNLLEHGMFVEDPIDFSWPADKVNLKYSNQLFQDFHLAEGAPAINFGLAAKQTLKGLGTIGPDGFIRDDGIVRDSFHHSAGAYEF</sequence>
<organism evidence="2">
    <name type="scientific">marine sediment metagenome</name>
    <dbReference type="NCBI Taxonomy" id="412755"/>
    <lineage>
        <taxon>unclassified sequences</taxon>
        <taxon>metagenomes</taxon>
        <taxon>ecological metagenomes</taxon>
    </lineage>
</organism>
<protein>
    <recommendedName>
        <fullName evidence="1">Right handed beta helix domain-containing protein</fullName>
    </recommendedName>
</protein>
<dbReference type="Gene3D" id="2.160.20.10">
    <property type="entry name" value="Single-stranded right-handed beta-helix, Pectin lyase-like"/>
    <property type="match status" value="1"/>
</dbReference>
<name>A0A0F8ZPS6_9ZZZZ</name>